<dbReference type="InterPro" id="IPR000715">
    <property type="entry name" value="Glycosyl_transferase_4"/>
</dbReference>
<dbReference type="GO" id="GO:0030145">
    <property type="term" value="F:manganese ion binding"/>
    <property type="evidence" value="ECO:0007669"/>
    <property type="project" value="InterPro"/>
</dbReference>
<gene>
    <name evidence="14" type="primary">wecA_2</name>
    <name evidence="12" type="synonym">wecA</name>
    <name evidence="14" type="ORF">VP56_00026</name>
</gene>
<evidence type="ECO:0000256" key="13">
    <source>
        <dbReference type="PIRSR" id="PIRSR600715-1"/>
    </source>
</evidence>
<comment type="function">
    <text evidence="12">Catalyzes the transfer of the GlcNAc-1-phosphate moiety from UDP-GlcNAc onto the carrier lipid undecaprenyl phosphate (C55-P), yielding GlcNAc-pyrophosphoryl-undecaprenyl (GlcNAc-PP-C55).</text>
</comment>
<keyword evidence="8 12" id="KW-0448">Lipopolysaccharide biosynthesis</keyword>
<reference evidence="14" key="1">
    <citation type="submission" date="2020-08" db="EMBL/GenBank/DDBJ databases">
        <title>Genetic structure, function and evolution of capsule biosynthesis loci in Vibrio parahaemolyticus.</title>
        <authorList>
            <person name="Li L."/>
            <person name="Bian S."/>
        </authorList>
    </citation>
    <scope>NUCLEOTIDE SEQUENCE</scope>
    <source>
        <strain evidence="14">VP56</strain>
    </source>
</reference>
<evidence type="ECO:0000313" key="14">
    <source>
        <dbReference type="EMBL" id="QOS22317.1"/>
    </source>
</evidence>
<dbReference type="EC" id="2.7.8.33" evidence="12"/>
<evidence type="ECO:0000256" key="11">
    <source>
        <dbReference type="ARBA" id="ARBA00023211"/>
    </source>
</evidence>
<dbReference type="InterPro" id="IPR012750">
    <property type="entry name" value="ECA_WecA-rel"/>
</dbReference>
<dbReference type="GO" id="GO:0044038">
    <property type="term" value="P:cell wall macromolecule biosynthetic process"/>
    <property type="evidence" value="ECO:0007669"/>
    <property type="project" value="TreeGrafter"/>
</dbReference>
<evidence type="ECO:0000256" key="4">
    <source>
        <dbReference type="ARBA" id="ARBA00022676"/>
    </source>
</evidence>
<dbReference type="GO" id="GO:0009243">
    <property type="term" value="P:O antigen biosynthetic process"/>
    <property type="evidence" value="ECO:0007669"/>
    <property type="project" value="UniProtKB-UniRule"/>
</dbReference>
<evidence type="ECO:0000256" key="10">
    <source>
        <dbReference type="ARBA" id="ARBA00023136"/>
    </source>
</evidence>
<keyword evidence="6 12" id="KW-0812">Transmembrane</keyword>
<feature type="transmembrane region" description="Helical" evidence="12">
    <location>
        <begin position="188"/>
        <end position="205"/>
    </location>
</feature>
<organism evidence="14">
    <name type="scientific">Vibrio parahaemolyticus</name>
    <dbReference type="NCBI Taxonomy" id="670"/>
    <lineage>
        <taxon>Bacteria</taxon>
        <taxon>Pseudomonadati</taxon>
        <taxon>Pseudomonadota</taxon>
        <taxon>Gammaproteobacteria</taxon>
        <taxon>Vibrionales</taxon>
        <taxon>Vibrionaceae</taxon>
        <taxon>Vibrio</taxon>
    </lineage>
</organism>
<feature type="transmembrane region" description="Helical" evidence="12">
    <location>
        <begin position="325"/>
        <end position="346"/>
    </location>
</feature>
<evidence type="ECO:0000256" key="8">
    <source>
        <dbReference type="ARBA" id="ARBA00022985"/>
    </source>
</evidence>
<keyword evidence="2 12" id="KW-1003">Cell membrane</keyword>
<dbReference type="EMBL" id="MT898211">
    <property type="protein sequence ID" value="QOS22317.1"/>
    <property type="molecule type" value="Genomic_DNA"/>
</dbReference>
<dbReference type="GO" id="GO:0000287">
    <property type="term" value="F:magnesium ion binding"/>
    <property type="evidence" value="ECO:0007669"/>
    <property type="project" value="InterPro"/>
</dbReference>
<feature type="transmembrane region" description="Helical" evidence="12">
    <location>
        <begin position="133"/>
        <end position="152"/>
    </location>
</feature>
<feature type="transmembrane region" description="Helical" evidence="12">
    <location>
        <begin position="292"/>
        <end position="319"/>
    </location>
</feature>
<comment type="cofactor">
    <cofactor evidence="12">
        <name>Mn(2+)</name>
        <dbReference type="ChEBI" id="CHEBI:29035"/>
    </cofactor>
</comment>
<feature type="binding site" evidence="13">
    <location>
        <position position="156"/>
    </location>
    <ligand>
        <name>Mg(2+)</name>
        <dbReference type="ChEBI" id="CHEBI:18420"/>
    </ligand>
</feature>
<evidence type="ECO:0000256" key="5">
    <source>
        <dbReference type="ARBA" id="ARBA00022679"/>
    </source>
</evidence>
<evidence type="ECO:0000256" key="9">
    <source>
        <dbReference type="ARBA" id="ARBA00022989"/>
    </source>
</evidence>
<evidence type="ECO:0000256" key="3">
    <source>
        <dbReference type="ARBA" id="ARBA00022519"/>
    </source>
</evidence>
<evidence type="ECO:0000256" key="1">
    <source>
        <dbReference type="ARBA" id="ARBA00004651"/>
    </source>
</evidence>
<dbReference type="NCBIfam" id="TIGR02380">
    <property type="entry name" value="ECA_wecA"/>
    <property type="match status" value="1"/>
</dbReference>
<sequence length="370" mass="41279">MPIKSNSMSAILFSISLLSFTGLFFFRKVAKKVGLIDKPTQRKTHKDSVPLVGGLSIFTTITIYALVNLSMIEGLRTYLICSAILVTVSALDDKYDINPWVRLFIQAAISIYLVWSTNLYMHDLGNLFGSGPIKLSIIFGGVITVLGIIGAINAFNMVDGIDGLLGGLAIMSFAALAYLFAVTHTTELMTLCFVFIAATLPYVLLNLGIPFGCKFKVFMGDAGSVFFGFTLIWLLLNASQNYDSVSVRPVTALWVIALPLMDMVAIMIRRIRKGVSPLKPDREHIHHIFQRFGFSTVATLFILCSLAGLFAAFGIWGQLNAIPEHIMFVAFLVIFFIYYLTLSNIWKVTSFFRKHIYRKPRPHINSNNRF</sequence>
<accession>A0A7M1W5I8</accession>
<comment type="pathway">
    <text evidence="12">Bacterial outer membrane biogenesis; LPS O-antigen biosynthesis.</text>
</comment>
<dbReference type="AlphaFoldDB" id="A0A7M1W5I8"/>
<keyword evidence="3 12" id="KW-0997">Cell inner membrane</keyword>
<dbReference type="HAMAP" id="MF_02030">
    <property type="entry name" value="WecA_Gammaproteo"/>
    <property type="match status" value="1"/>
</dbReference>
<keyword evidence="9 12" id="KW-1133">Transmembrane helix</keyword>
<feature type="transmembrane region" description="Helical" evidence="12">
    <location>
        <begin position="75"/>
        <end position="91"/>
    </location>
</feature>
<keyword evidence="4 12" id="KW-0328">Glycosyltransferase</keyword>
<proteinExistence type="inferred from homology"/>
<feature type="transmembrane region" description="Helical" evidence="12">
    <location>
        <begin position="217"/>
        <end position="236"/>
    </location>
</feature>
<dbReference type="UniPathway" id="UPA00281"/>
<dbReference type="GO" id="GO:0071555">
    <property type="term" value="P:cell wall organization"/>
    <property type="evidence" value="ECO:0007669"/>
    <property type="project" value="TreeGrafter"/>
</dbReference>
<dbReference type="CDD" id="cd06853">
    <property type="entry name" value="GT_WecA_like"/>
    <property type="match status" value="1"/>
</dbReference>
<evidence type="ECO:0000256" key="2">
    <source>
        <dbReference type="ARBA" id="ARBA00022475"/>
    </source>
</evidence>
<keyword evidence="13" id="KW-0479">Metal-binding</keyword>
<keyword evidence="11 12" id="KW-0464">Manganese</keyword>
<evidence type="ECO:0000256" key="6">
    <source>
        <dbReference type="ARBA" id="ARBA00022692"/>
    </source>
</evidence>
<dbReference type="GO" id="GO:0036380">
    <property type="term" value="F:UDP-N-acetylglucosamine-undecaprenyl-phosphate N-acetylglucosaminephosphotransferase activity"/>
    <property type="evidence" value="ECO:0007669"/>
    <property type="project" value="UniProtKB-UniRule"/>
</dbReference>
<keyword evidence="5 12" id="KW-0808">Transferase</keyword>
<feature type="transmembrane region" description="Helical" evidence="12">
    <location>
        <begin position="251"/>
        <end position="271"/>
    </location>
</feature>
<dbReference type="GO" id="GO:0016757">
    <property type="term" value="F:glycosyltransferase activity"/>
    <property type="evidence" value="ECO:0007669"/>
    <property type="project" value="UniProtKB-KW"/>
</dbReference>
<dbReference type="PANTHER" id="PTHR22926">
    <property type="entry name" value="PHOSPHO-N-ACETYLMURAMOYL-PENTAPEPTIDE-TRANSFERASE"/>
    <property type="match status" value="1"/>
</dbReference>
<feature type="transmembrane region" description="Helical" evidence="12">
    <location>
        <begin position="6"/>
        <end position="27"/>
    </location>
</feature>
<comment type="similarity">
    <text evidence="12">Belongs to the glycosyltransferase 4 family. WecA subfamily.</text>
</comment>
<name>A0A7M1W5I8_VIBPH</name>
<feature type="binding site" evidence="13">
    <location>
        <position position="221"/>
    </location>
    <ligand>
        <name>Mg(2+)</name>
        <dbReference type="ChEBI" id="CHEBI:18420"/>
    </ligand>
</feature>
<dbReference type="Pfam" id="PF00953">
    <property type="entry name" value="Glycos_transf_4"/>
    <property type="match status" value="1"/>
</dbReference>
<evidence type="ECO:0000256" key="7">
    <source>
        <dbReference type="ARBA" id="ARBA00022842"/>
    </source>
</evidence>
<dbReference type="GO" id="GO:0005886">
    <property type="term" value="C:plasma membrane"/>
    <property type="evidence" value="ECO:0007669"/>
    <property type="project" value="UniProtKB-SubCell"/>
</dbReference>
<keyword evidence="10 12" id="KW-0472">Membrane</keyword>
<feature type="transmembrane region" description="Helical" evidence="12">
    <location>
        <begin position="103"/>
        <end position="121"/>
    </location>
</feature>
<comment type="subcellular location">
    <subcellularLocation>
        <location evidence="12">Cell inner membrane</location>
        <topology evidence="12">Multi-pass membrane protein</topology>
    </subcellularLocation>
    <subcellularLocation>
        <location evidence="1">Cell membrane</location>
        <topology evidence="1">Multi-pass membrane protein</topology>
    </subcellularLocation>
</comment>
<keyword evidence="7 12" id="KW-0460">Magnesium</keyword>
<comment type="catalytic activity">
    <reaction evidence="12">
        <text>di-trans,octa-cis-undecaprenyl phosphate + UDP-N-acetyl-alpha-D-glucosamine = N-acetyl-alpha-D-glucosaminyl-di-trans,octa-cis-undecaprenyl diphosphate + UMP</text>
        <dbReference type="Rhea" id="RHEA:28090"/>
        <dbReference type="ChEBI" id="CHEBI:57705"/>
        <dbReference type="ChEBI" id="CHEBI:57865"/>
        <dbReference type="ChEBI" id="CHEBI:60392"/>
        <dbReference type="ChEBI" id="CHEBI:62959"/>
        <dbReference type="EC" id="2.7.8.33"/>
    </reaction>
</comment>
<evidence type="ECO:0000256" key="12">
    <source>
        <dbReference type="HAMAP-Rule" id="MF_02030"/>
    </source>
</evidence>
<feature type="transmembrane region" description="Helical" evidence="12">
    <location>
        <begin position="164"/>
        <end position="182"/>
    </location>
</feature>
<comment type="cofactor">
    <cofactor evidence="12 13">
        <name>Mg(2+)</name>
        <dbReference type="ChEBI" id="CHEBI:18420"/>
    </cofactor>
</comment>
<protein>
    <recommendedName>
        <fullName evidence="12">Undecaprenyl-phosphate alpha-N-acetylglucosaminyl 1-phosphate transferase</fullName>
        <ecNumber evidence="12">2.7.8.33</ecNumber>
    </recommendedName>
    <alternativeName>
        <fullName evidence="12">UDP-GlcNAc:undecaprenyl-phosphate GlcNAc-1-phosphate transferase</fullName>
    </alternativeName>
    <alternativeName>
        <fullName evidence="12">Undecaprenyl-phosphate GlcNAc-1-phosphate transferase</fullName>
    </alternativeName>
</protein>
<dbReference type="GO" id="GO:0009276">
    <property type="term" value="C:Gram-negative-bacterium-type cell wall"/>
    <property type="evidence" value="ECO:0007669"/>
    <property type="project" value="InterPro"/>
</dbReference>
<dbReference type="PANTHER" id="PTHR22926:SF3">
    <property type="entry name" value="UNDECAPRENYL-PHOSPHATE ALPHA-N-ACETYLGLUCOSAMINYL 1-PHOSPHATE TRANSFERASE"/>
    <property type="match status" value="1"/>
</dbReference>
<feature type="transmembrane region" description="Helical" evidence="12">
    <location>
        <begin position="48"/>
        <end position="69"/>
    </location>
</feature>